<reference evidence="1" key="1">
    <citation type="submission" date="2023-09" db="UniProtKB">
        <authorList>
            <consortium name="Ensembl"/>
        </authorList>
    </citation>
    <scope>IDENTIFICATION</scope>
</reference>
<sequence>MPRLTETHPIMQSITDNNLEKLQKLLKDEKKNELYPSIQWGPITPLIAAIVNHNMEIFTYLLGQDADPNSPSDGYRTPLHYVLFSKLRTVPRLTEAHPIIQSITDNNLEKLQKLLKDTNPNELYPSRDPWTPLHYVLLSKAPVFFVTKLLEAKADPNGWIPIERQIFTPLQTIPKDNVNKRSRRWKIASATTFGYTGINTLCKICSRSFLCQDA</sequence>
<accession>A0A3B5AAA4</accession>
<dbReference type="Pfam" id="PF00023">
    <property type="entry name" value="Ank"/>
    <property type="match status" value="1"/>
</dbReference>
<dbReference type="GeneTree" id="ENSGT00650000094787"/>
<dbReference type="SUPFAM" id="SSF48403">
    <property type="entry name" value="Ankyrin repeat"/>
    <property type="match status" value="1"/>
</dbReference>
<name>A0A3B5AAA4_9TELE</name>
<dbReference type="InterPro" id="IPR036770">
    <property type="entry name" value="Ankyrin_rpt-contain_sf"/>
</dbReference>
<dbReference type="Gene3D" id="1.25.40.20">
    <property type="entry name" value="Ankyrin repeat-containing domain"/>
    <property type="match status" value="1"/>
</dbReference>
<organism evidence="1">
    <name type="scientific">Stegastes partitus</name>
    <name type="common">bicolor damselfish</name>
    <dbReference type="NCBI Taxonomy" id="144197"/>
    <lineage>
        <taxon>Eukaryota</taxon>
        <taxon>Metazoa</taxon>
        <taxon>Chordata</taxon>
        <taxon>Craniata</taxon>
        <taxon>Vertebrata</taxon>
        <taxon>Euteleostomi</taxon>
        <taxon>Actinopterygii</taxon>
        <taxon>Neopterygii</taxon>
        <taxon>Teleostei</taxon>
        <taxon>Neoteleostei</taxon>
        <taxon>Acanthomorphata</taxon>
        <taxon>Ovalentaria</taxon>
        <taxon>Pomacentridae</taxon>
        <taxon>Stegastes</taxon>
    </lineage>
</organism>
<evidence type="ECO:0000313" key="1">
    <source>
        <dbReference type="Ensembl" id="ENSSPAP00000017675.1"/>
    </source>
</evidence>
<protein>
    <submittedName>
        <fullName evidence="1">Uncharacterized protein</fullName>
    </submittedName>
</protein>
<dbReference type="AlphaFoldDB" id="A0A3B5AAA4"/>
<dbReference type="InterPro" id="IPR002110">
    <property type="entry name" value="Ankyrin_rpt"/>
</dbReference>
<dbReference type="STRING" id="144197.ENSSPAP00000017675"/>
<proteinExistence type="predicted"/>
<dbReference type="Ensembl" id="ENSSPAT00000017949.1">
    <property type="protein sequence ID" value="ENSSPAP00000017675.1"/>
    <property type="gene ID" value="ENSSPAG00000013346.1"/>
</dbReference>